<dbReference type="AlphaFoldDB" id="A0A502GDE4"/>
<dbReference type="EMBL" id="RCZD01000008">
    <property type="protein sequence ID" value="TPG59945.1"/>
    <property type="molecule type" value="Genomic_DNA"/>
</dbReference>
<gene>
    <name evidence="2" type="ORF">EAH77_15370</name>
</gene>
<evidence type="ECO:0000313" key="2">
    <source>
        <dbReference type="EMBL" id="TPG59945.1"/>
    </source>
</evidence>
<sequence length="106" mass="11696">MPTVIVRNLYKCNKNFSGSSLQILIAIKDDVRGLVDISSSYISPNNMTILTLTQFEKEGYVLVDIQEEIIPDPEPIDPPVSDDSEIEPPTNTTADNDSAPLQESTE</sequence>
<name>A0A502GDE4_9GAMM</name>
<proteinExistence type="predicted"/>
<comment type="caution">
    <text evidence="2">The sequence shown here is derived from an EMBL/GenBank/DDBJ whole genome shotgun (WGS) entry which is preliminary data.</text>
</comment>
<evidence type="ECO:0000313" key="3">
    <source>
        <dbReference type="Proteomes" id="UP000317663"/>
    </source>
</evidence>
<evidence type="ECO:0000256" key="1">
    <source>
        <dbReference type="SAM" id="MobiDB-lite"/>
    </source>
</evidence>
<protein>
    <submittedName>
        <fullName evidence="2">Uncharacterized protein</fullName>
    </submittedName>
</protein>
<accession>A0A502GDE4</accession>
<feature type="compositionally biased region" description="Polar residues" evidence="1">
    <location>
        <begin position="89"/>
        <end position="106"/>
    </location>
</feature>
<dbReference type="Proteomes" id="UP000317663">
    <property type="component" value="Unassembled WGS sequence"/>
</dbReference>
<reference evidence="2 3" key="1">
    <citation type="journal article" date="2019" name="Environ. Microbiol.">
        <title>Species interactions and distinct microbial communities in high Arctic permafrost affected cryosols are associated with the CH4 and CO2 gas fluxes.</title>
        <authorList>
            <person name="Altshuler I."/>
            <person name="Hamel J."/>
            <person name="Turney S."/>
            <person name="Magnuson E."/>
            <person name="Levesque R."/>
            <person name="Greer C."/>
            <person name="Whyte L.G."/>
        </authorList>
    </citation>
    <scope>NUCLEOTIDE SEQUENCE [LARGE SCALE GENOMIC DNA]</scope>
    <source>
        <strain evidence="2 3">E4</strain>
    </source>
</reference>
<feature type="region of interest" description="Disordered" evidence="1">
    <location>
        <begin position="71"/>
        <end position="106"/>
    </location>
</feature>
<dbReference type="RefSeq" id="WP_140473672.1">
    <property type="nucleotide sequence ID" value="NZ_RCZD01000008.1"/>
</dbReference>
<keyword evidence="3" id="KW-1185">Reference proteome</keyword>
<organism evidence="2 3">
    <name type="scientific">Ewingella americana</name>
    <dbReference type="NCBI Taxonomy" id="41202"/>
    <lineage>
        <taxon>Bacteria</taxon>
        <taxon>Pseudomonadati</taxon>
        <taxon>Pseudomonadota</taxon>
        <taxon>Gammaproteobacteria</taxon>
        <taxon>Enterobacterales</taxon>
        <taxon>Yersiniaceae</taxon>
        <taxon>Ewingella</taxon>
    </lineage>
</organism>
<feature type="compositionally biased region" description="Acidic residues" evidence="1">
    <location>
        <begin position="71"/>
        <end position="86"/>
    </location>
</feature>